<name>A0ACC3NL29_9PEZI</name>
<protein>
    <submittedName>
        <fullName evidence="1">Uncharacterized protein</fullName>
    </submittedName>
</protein>
<proteinExistence type="predicted"/>
<sequence>MPEIKTDVWGQVDAMEEALRYYGIAQGRVPDSPTSPSGLSTLPSMTLGHQGMPVPQRKAVPKADQVPKVATVSKPDASLKTDTPSKTNKQPKIDSWLKANDPPKLDLVTEPLPAPRKQRSGTISKFVEEGLSSRSNVPARKPVGLESPGSSMSSRNQSPNGSLQKIYRTEDGKFDMASVKSGKESVTSSSSSSRPRAKRADSASSNTSGRSRSGSFSQFARRMSNSFKDVVGIVKMDKHERLGYVRDKHVAGERMRRESDLRPGSPSTLASDRASIRSKQANQGEESQAPIKPRPANLTKGEMIGLELSKAVDPLRPKARKNTNDSDMSFGMTDIAPPGMMNECSSCSQPTWDYLVKGLCKECHALEAKIAKEKGKYEVEAWFTDPFQHPQGRSTWPDVGTPEHGYMKLTSRKKLMRIRQTIYEDPGNPFTDEVDNESVASGSWRQKPLPPPPEFEDGPDEAFWRSGTAGNMSRASEAVTSAPWPLQRPETMTVGMPTRGIDSMDKRAHRRSKSVSASPPTPTEDEYIAPRRIWRKGSVPGNELPFEVTMDRGDARDTRFYGFYDDIMRDYDRRR</sequence>
<keyword evidence="2" id="KW-1185">Reference proteome</keyword>
<dbReference type="EMBL" id="JAUTXU010000029">
    <property type="protein sequence ID" value="KAK3718911.1"/>
    <property type="molecule type" value="Genomic_DNA"/>
</dbReference>
<organism evidence="1 2">
    <name type="scientific">Vermiconidia calcicola</name>
    <dbReference type="NCBI Taxonomy" id="1690605"/>
    <lineage>
        <taxon>Eukaryota</taxon>
        <taxon>Fungi</taxon>
        <taxon>Dikarya</taxon>
        <taxon>Ascomycota</taxon>
        <taxon>Pezizomycotina</taxon>
        <taxon>Dothideomycetes</taxon>
        <taxon>Dothideomycetidae</taxon>
        <taxon>Mycosphaerellales</taxon>
        <taxon>Extremaceae</taxon>
        <taxon>Vermiconidia</taxon>
    </lineage>
</organism>
<dbReference type="Proteomes" id="UP001281147">
    <property type="component" value="Unassembled WGS sequence"/>
</dbReference>
<accession>A0ACC3NL29</accession>
<reference evidence="1" key="1">
    <citation type="submission" date="2023-07" db="EMBL/GenBank/DDBJ databases">
        <title>Black Yeasts Isolated from many extreme environments.</title>
        <authorList>
            <person name="Coleine C."/>
            <person name="Stajich J.E."/>
            <person name="Selbmann L."/>
        </authorList>
    </citation>
    <scope>NUCLEOTIDE SEQUENCE</scope>
    <source>
        <strain evidence="1">CCFEE 5714</strain>
    </source>
</reference>
<comment type="caution">
    <text evidence="1">The sequence shown here is derived from an EMBL/GenBank/DDBJ whole genome shotgun (WGS) entry which is preliminary data.</text>
</comment>
<gene>
    <name evidence="1" type="ORF">LTR37_004827</name>
</gene>
<evidence type="ECO:0000313" key="2">
    <source>
        <dbReference type="Proteomes" id="UP001281147"/>
    </source>
</evidence>
<evidence type="ECO:0000313" key="1">
    <source>
        <dbReference type="EMBL" id="KAK3718911.1"/>
    </source>
</evidence>